<dbReference type="EMBL" id="JAQQBS010001425">
    <property type="protein sequence ID" value="KAK0157342.1"/>
    <property type="molecule type" value="Genomic_DNA"/>
</dbReference>
<sequence>MKKTRSYTAIPNLLPSCFCAISLKVYKVNVTNYCGDVEKVDLYSQWKRVTNIPNRGPNDLVCSRHFTAADYRENGVRNQRRKLKCDAIPSLHLPIINKERNERNEKRHARVDMRAFNAETKQRYENNVPEPMKKDIEISESVQSTIEAGEDFEMMQMVIEGNAANILPKVSMSEDVGVQATIENDLRDVGVQASIENDSRDVGVQATIENDARDVEVQVQSGELVY</sequence>
<dbReference type="Pfam" id="PF05485">
    <property type="entry name" value="THAP"/>
    <property type="match status" value="1"/>
</dbReference>
<name>A0AA39C3T2_9HYME</name>
<accession>A0AA39C3T2</accession>
<keyword evidence="2" id="KW-0863">Zinc-finger</keyword>
<dbReference type="InterPro" id="IPR006612">
    <property type="entry name" value="THAP_Znf"/>
</dbReference>
<evidence type="ECO:0000256" key="2">
    <source>
        <dbReference type="ARBA" id="ARBA00022771"/>
    </source>
</evidence>
<reference evidence="6" key="2">
    <citation type="submission" date="2023-03" db="EMBL/GenBank/DDBJ databases">
        <authorList>
            <person name="Inwood S.N."/>
            <person name="Skelly J.G."/>
            <person name="Guhlin J."/>
            <person name="Harrop T.W.R."/>
            <person name="Goldson S.G."/>
            <person name="Dearden P.K."/>
        </authorList>
    </citation>
    <scope>NUCLEOTIDE SEQUENCE</scope>
    <source>
        <strain evidence="6">Irish</strain>
        <tissue evidence="6">Whole body</tissue>
    </source>
</reference>
<gene>
    <name evidence="6" type="ORF">PV328_011095</name>
</gene>
<comment type="caution">
    <text evidence="6">The sequence shown here is derived from an EMBL/GenBank/DDBJ whole genome shotgun (WGS) entry which is preliminary data.</text>
</comment>
<keyword evidence="4" id="KW-0238">DNA-binding</keyword>
<keyword evidence="3" id="KW-0862">Zinc</keyword>
<evidence type="ECO:0000256" key="1">
    <source>
        <dbReference type="ARBA" id="ARBA00022723"/>
    </source>
</evidence>
<protein>
    <recommendedName>
        <fullName evidence="5">THAP-type domain-containing protein</fullName>
    </recommendedName>
</protein>
<evidence type="ECO:0000313" key="7">
    <source>
        <dbReference type="Proteomes" id="UP001168990"/>
    </source>
</evidence>
<dbReference type="GO" id="GO:0008270">
    <property type="term" value="F:zinc ion binding"/>
    <property type="evidence" value="ECO:0007669"/>
    <property type="project" value="UniProtKB-KW"/>
</dbReference>
<evidence type="ECO:0000256" key="3">
    <source>
        <dbReference type="ARBA" id="ARBA00022833"/>
    </source>
</evidence>
<evidence type="ECO:0000259" key="5">
    <source>
        <dbReference type="SMART" id="SM00980"/>
    </source>
</evidence>
<reference evidence="6" key="1">
    <citation type="journal article" date="2023" name="bioRxiv">
        <title>Scaffold-level genome assemblies of two parasitoid biocontrol wasps reveal the parthenogenesis mechanism and an associated novel virus.</title>
        <authorList>
            <person name="Inwood S."/>
            <person name="Skelly J."/>
            <person name="Guhlin J."/>
            <person name="Harrop T."/>
            <person name="Goldson S."/>
            <person name="Dearden P."/>
        </authorList>
    </citation>
    <scope>NUCLEOTIDE SEQUENCE</scope>
    <source>
        <strain evidence="6">Irish</strain>
        <tissue evidence="6">Whole body</tissue>
    </source>
</reference>
<organism evidence="6 7">
    <name type="scientific">Microctonus aethiopoides</name>
    <dbReference type="NCBI Taxonomy" id="144406"/>
    <lineage>
        <taxon>Eukaryota</taxon>
        <taxon>Metazoa</taxon>
        <taxon>Ecdysozoa</taxon>
        <taxon>Arthropoda</taxon>
        <taxon>Hexapoda</taxon>
        <taxon>Insecta</taxon>
        <taxon>Pterygota</taxon>
        <taxon>Neoptera</taxon>
        <taxon>Endopterygota</taxon>
        <taxon>Hymenoptera</taxon>
        <taxon>Apocrita</taxon>
        <taxon>Ichneumonoidea</taxon>
        <taxon>Braconidae</taxon>
        <taxon>Euphorinae</taxon>
        <taxon>Microctonus</taxon>
    </lineage>
</organism>
<dbReference type="Proteomes" id="UP001168990">
    <property type="component" value="Unassembled WGS sequence"/>
</dbReference>
<proteinExistence type="predicted"/>
<keyword evidence="7" id="KW-1185">Reference proteome</keyword>
<dbReference type="GO" id="GO:0003677">
    <property type="term" value="F:DNA binding"/>
    <property type="evidence" value="ECO:0007669"/>
    <property type="project" value="UniProtKB-KW"/>
</dbReference>
<dbReference type="SUPFAM" id="SSF57716">
    <property type="entry name" value="Glucocorticoid receptor-like (DNA-binding domain)"/>
    <property type="match status" value="1"/>
</dbReference>
<keyword evidence="1" id="KW-0479">Metal-binding</keyword>
<feature type="domain" description="THAP-type" evidence="5">
    <location>
        <begin position="15"/>
        <end position="96"/>
    </location>
</feature>
<dbReference type="AlphaFoldDB" id="A0AA39C3T2"/>
<evidence type="ECO:0000256" key="4">
    <source>
        <dbReference type="ARBA" id="ARBA00023125"/>
    </source>
</evidence>
<dbReference type="SMART" id="SM00980">
    <property type="entry name" value="THAP"/>
    <property type="match status" value="1"/>
</dbReference>
<evidence type="ECO:0000313" key="6">
    <source>
        <dbReference type="EMBL" id="KAK0157342.1"/>
    </source>
</evidence>